<feature type="domain" description="Methionyl-tRNA synthetase anticodon-binding" evidence="15">
    <location>
        <begin position="436"/>
        <end position="573"/>
    </location>
</feature>
<sequence length="647" mass="72178">MAQERIDRTVVLPQPGKQNILITSALPYVNNVPHLGNIIGSVLSGDIFARYCRGRGITTLYIGGTDEYGTTTEARALVEKCTPQELCDKYHAIHSQVYNWFNISFDIFGRTTTQLQTDITQDIFLKLDKNGYLKERMTTQLYCEEHHAFLADRFVEGECPTCGYVDARGDQCDLCGNLLEPLELIRPRCKVDGSTPVTKDTNHIFLELDKLQPELESFFSKAAVDGAWSNNGKSITSGWLKEGLQPRSITRDMKWGTAVPLPGYENKVIYSWFDACIGYVSITACYTDQWEKWWRNPDDVKLHQFIGKDNVVYHSVMFPATQLGTHDPWTKLHHLSTTDYLTYEGGKFSKSRGISVFGDSAQKTGVPSDVWRFYLLSARPETGDSEFSWDSFISSNNNLLLKNLGNFVSRVLKFVNSGQYNNIVPDWSGYHEPAFEVFKEEVNGFLAQYIRDLDAVKLRSALFTVLQVSQRGNSFLQSNKLDNNLRLTEPAKCAAVIGLAINLVHLLSSLLGPYMPQTAQSINTQLRTEPLAIPDRWAADSIKPNHEIGRAEHLFRRINPEKAQEWREMFGSKEAAKLKEEEAVMMAKKSAAKKTGAVKTAKAASKGSEAANKGSEASAITPPTASVGGDDGESSLAELVAPNASYD</sequence>
<comment type="caution">
    <text evidence="16">The sequence shown here is derived from an EMBL/GenBank/DDBJ whole genome shotgun (WGS) entry which is preliminary data.</text>
</comment>
<reference evidence="16" key="1">
    <citation type="journal article" date="2023" name="Mol. Phylogenet. Evol.">
        <title>Genome-scale phylogeny and comparative genomics of the fungal order Sordariales.</title>
        <authorList>
            <person name="Hensen N."/>
            <person name="Bonometti L."/>
            <person name="Westerberg I."/>
            <person name="Brannstrom I.O."/>
            <person name="Guillou S."/>
            <person name="Cros-Aarteil S."/>
            <person name="Calhoun S."/>
            <person name="Haridas S."/>
            <person name="Kuo A."/>
            <person name="Mondo S."/>
            <person name="Pangilinan J."/>
            <person name="Riley R."/>
            <person name="LaButti K."/>
            <person name="Andreopoulos B."/>
            <person name="Lipzen A."/>
            <person name="Chen C."/>
            <person name="Yan M."/>
            <person name="Daum C."/>
            <person name="Ng V."/>
            <person name="Clum A."/>
            <person name="Steindorff A."/>
            <person name="Ohm R.A."/>
            <person name="Martin F."/>
            <person name="Silar P."/>
            <person name="Natvig D.O."/>
            <person name="Lalanne C."/>
            <person name="Gautier V."/>
            <person name="Ament-Velasquez S.L."/>
            <person name="Kruys A."/>
            <person name="Hutchinson M.I."/>
            <person name="Powell A.J."/>
            <person name="Barry K."/>
            <person name="Miller A.N."/>
            <person name="Grigoriev I.V."/>
            <person name="Debuchy R."/>
            <person name="Gladieux P."/>
            <person name="Hiltunen Thoren M."/>
            <person name="Johannesson H."/>
        </authorList>
    </citation>
    <scope>NUCLEOTIDE SEQUENCE</scope>
    <source>
        <strain evidence="16">CBS 538.74</strain>
    </source>
</reference>
<evidence type="ECO:0000256" key="2">
    <source>
        <dbReference type="ARBA" id="ARBA00005594"/>
    </source>
</evidence>
<dbReference type="Pfam" id="PF09334">
    <property type="entry name" value="tRNA-synt_1g"/>
    <property type="match status" value="1"/>
</dbReference>
<dbReference type="Gene3D" id="1.10.730.10">
    <property type="entry name" value="Isoleucyl-tRNA Synthetase, Domain 1"/>
    <property type="match status" value="1"/>
</dbReference>
<dbReference type="GO" id="GO:0017101">
    <property type="term" value="C:aminoacyl-tRNA synthetase multienzyme complex"/>
    <property type="evidence" value="ECO:0007669"/>
    <property type="project" value="TreeGrafter"/>
</dbReference>
<evidence type="ECO:0000256" key="10">
    <source>
        <dbReference type="ARBA" id="ARBA00030904"/>
    </source>
</evidence>
<evidence type="ECO:0000256" key="8">
    <source>
        <dbReference type="ARBA" id="ARBA00022917"/>
    </source>
</evidence>
<dbReference type="EC" id="6.1.1.10" evidence="3"/>
<evidence type="ECO:0000256" key="11">
    <source>
        <dbReference type="ARBA" id="ARBA00047364"/>
    </source>
</evidence>
<dbReference type="GO" id="GO:0005829">
    <property type="term" value="C:cytosol"/>
    <property type="evidence" value="ECO:0007669"/>
    <property type="project" value="TreeGrafter"/>
</dbReference>
<dbReference type="Gene3D" id="2.20.28.20">
    <property type="entry name" value="Methionyl-tRNA synthetase, Zn-domain"/>
    <property type="match status" value="1"/>
</dbReference>
<keyword evidence="9 12" id="KW-0030">Aminoacyl-tRNA synthetase</keyword>
<comment type="subcellular location">
    <subcellularLocation>
        <location evidence="1">Cytoplasm</location>
    </subcellularLocation>
</comment>
<evidence type="ECO:0000259" key="15">
    <source>
        <dbReference type="Pfam" id="PF19303"/>
    </source>
</evidence>
<keyword evidence="7 12" id="KW-0067">ATP-binding</keyword>
<comment type="catalytic activity">
    <reaction evidence="11">
        <text>tRNA(Met) + L-methionine + ATP = L-methionyl-tRNA(Met) + AMP + diphosphate</text>
        <dbReference type="Rhea" id="RHEA:13481"/>
        <dbReference type="Rhea" id="RHEA-COMP:9667"/>
        <dbReference type="Rhea" id="RHEA-COMP:9698"/>
        <dbReference type="ChEBI" id="CHEBI:30616"/>
        <dbReference type="ChEBI" id="CHEBI:33019"/>
        <dbReference type="ChEBI" id="CHEBI:57844"/>
        <dbReference type="ChEBI" id="CHEBI:78442"/>
        <dbReference type="ChEBI" id="CHEBI:78530"/>
        <dbReference type="ChEBI" id="CHEBI:456215"/>
        <dbReference type="EC" id="6.1.1.10"/>
    </reaction>
</comment>
<dbReference type="InterPro" id="IPR015413">
    <property type="entry name" value="Methionyl/Leucyl_tRNA_Synth"/>
</dbReference>
<keyword evidence="5 12" id="KW-0436">Ligase</keyword>
<evidence type="ECO:0000313" key="16">
    <source>
        <dbReference type="EMBL" id="KAK4150010.1"/>
    </source>
</evidence>
<dbReference type="CDD" id="cd00814">
    <property type="entry name" value="MetRS_core"/>
    <property type="match status" value="1"/>
</dbReference>
<dbReference type="SUPFAM" id="SSF52374">
    <property type="entry name" value="Nucleotidylyl transferase"/>
    <property type="match status" value="1"/>
</dbReference>
<dbReference type="InterPro" id="IPR041872">
    <property type="entry name" value="Anticodon_Met"/>
</dbReference>
<dbReference type="Proteomes" id="UP001302745">
    <property type="component" value="Unassembled WGS sequence"/>
</dbReference>
<keyword evidence="8 12" id="KW-0648">Protein biosynthesis</keyword>
<organism evidence="16 17">
    <name type="scientific">Chaetomidium leptoderma</name>
    <dbReference type="NCBI Taxonomy" id="669021"/>
    <lineage>
        <taxon>Eukaryota</taxon>
        <taxon>Fungi</taxon>
        <taxon>Dikarya</taxon>
        <taxon>Ascomycota</taxon>
        <taxon>Pezizomycotina</taxon>
        <taxon>Sordariomycetes</taxon>
        <taxon>Sordariomycetidae</taxon>
        <taxon>Sordariales</taxon>
        <taxon>Chaetomiaceae</taxon>
        <taxon>Chaetomidium</taxon>
    </lineage>
</organism>
<dbReference type="InterPro" id="IPR014729">
    <property type="entry name" value="Rossmann-like_a/b/a_fold"/>
</dbReference>
<evidence type="ECO:0000256" key="5">
    <source>
        <dbReference type="ARBA" id="ARBA00022598"/>
    </source>
</evidence>
<gene>
    <name evidence="16" type="ORF">C8A00DRAFT_46505</name>
</gene>
<dbReference type="PANTHER" id="PTHR45765">
    <property type="entry name" value="METHIONINE--TRNA LIGASE"/>
    <property type="match status" value="1"/>
</dbReference>
<evidence type="ECO:0000256" key="6">
    <source>
        <dbReference type="ARBA" id="ARBA00022741"/>
    </source>
</evidence>
<dbReference type="Gene3D" id="3.40.50.620">
    <property type="entry name" value="HUPs"/>
    <property type="match status" value="1"/>
</dbReference>
<dbReference type="FunFam" id="2.20.28.20:FF:000001">
    <property type="entry name" value="Methionine--tRNA ligase"/>
    <property type="match status" value="1"/>
</dbReference>
<dbReference type="PANTHER" id="PTHR45765:SF1">
    <property type="entry name" value="METHIONINE--TRNA LIGASE, CYTOPLASMIC"/>
    <property type="match status" value="1"/>
</dbReference>
<dbReference type="InterPro" id="IPR009080">
    <property type="entry name" value="tRNAsynth_Ia_anticodon-bd"/>
</dbReference>
<evidence type="ECO:0000256" key="1">
    <source>
        <dbReference type="ARBA" id="ARBA00004496"/>
    </source>
</evidence>
<feature type="domain" description="Methionyl/Leucyl tRNA synthetase" evidence="14">
    <location>
        <begin position="20"/>
        <end position="412"/>
    </location>
</feature>
<keyword evidence="6 12" id="KW-0547">Nucleotide-binding</keyword>
<dbReference type="GO" id="GO:0005524">
    <property type="term" value="F:ATP binding"/>
    <property type="evidence" value="ECO:0007669"/>
    <property type="project" value="UniProtKB-KW"/>
</dbReference>
<feature type="region of interest" description="Disordered" evidence="13">
    <location>
        <begin position="591"/>
        <end position="647"/>
    </location>
</feature>
<evidence type="ECO:0000256" key="7">
    <source>
        <dbReference type="ARBA" id="ARBA00022840"/>
    </source>
</evidence>
<dbReference type="EMBL" id="MU857105">
    <property type="protein sequence ID" value="KAK4150010.1"/>
    <property type="molecule type" value="Genomic_DNA"/>
</dbReference>
<dbReference type="InterPro" id="IPR033911">
    <property type="entry name" value="MetRS_core"/>
</dbReference>
<dbReference type="InterPro" id="IPR014758">
    <property type="entry name" value="Met-tRNA_synth"/>
</dbReference>
<dbReference type="AlphaFoldDB" id="A0AAN6VET9"/>
<reference evidence="16" key="2">
    <citation type="submission" date="2023-05" db="EMBL/GenBank/DDBJ databases">
        <authorList>
            <consortium name="Lawrence Berkeley National Laboratory"/>
            <person name="Steindorff A."/>
            <person name="Hensen N."/>
            <person name="Bonometti L."/>
            <person name="Westerberg I."/>
            <person name="Brannstrom I.O."/>
            <person name="Guillou S."/>
            <person name="Cros-Aarteil S."/>
            <person name="Calhoun S."/>
            <person name="Haridas S."/>
            <person name="Kuo A."/>
            <person name="Mondo S."/>
            <person name="Pangilinan J."/>
            <person name="Riley R."/>
            <person name="Labutti K."/>
            <person name="Andreopoulos B."/>
            <person name="Lipzen A."/>
            <person name="Chen C."/>
            <person name="Yanf M."/>
            <person name="Daum C."/>
            <person name="Ng V."/>
            <person name="Clum A."/>
            <person name="Ohm R."/>
            <person name="Martin F."/>
            <person name="Silar P."/>
            <person name="Natvig D."/>
            <person name="Lalanne C."/>
            <person name="Gautier V."/>
            <person name="Ament-Velasquez S.L."/>
            <person name="Kruys A."/>
            <person name="Hutchinson M.I."/>
            <person name="Powell A.J."/>
            <person name="Barry K."/>
            <person name="Miller A.N."/>
            <person name="Grigoriev I.V."/>
            <person name="Debuchy R."/>
            <person name="Gladieux P."/>
            <person name="Thoren M.H."/>
            <person name="Johannesson H."/>
        </authorList>
    </citation>
    <scope>NUCLEOTIDE SEQUENCE</scope>
    <source>
        <strain evidence="16">CBS 538.74</strain>
    </source>
</reference>
<dbReference type="GO" id="GO:0006431">
    <property type="term" value="P:methionyl-tRNA aminoacylation"/>
    <property type="evidence" value="ECO:0007669"/>
    <property type="project" value="InterPro"/>
</dbReference>
<dbReference type="PROSITE" id="PS00178">
    <property type="entry name" value="AA_TRNA_LIGASE_I"/>
    <property type="match status" value="1"/>
</dbReference>
<dbReference type="InterPro" id="IPR023458">
    <property type="entry name" value="Met-tRNA_ligase_1"/>
</dbReference>
<evidence type="ECO:0000313" key="17">
    <source>
        <dbReference type="Proteomes" id="UP001302745"/>
    </source>
</evidence>
<keyword evidence="17" id="KW-1185">Reference proteome</keyword>
<evidence type="ECO:0000259" key="14">
    <source>
        <dbReference type="Pfam" id="PF09334"/>
    </source>
</evidence>
<evidence type="ECO:0000256" key="12">
    <source>
        <dbReference type="RuleBase" id="RU363039"/>
    </source>
</evidence>
<evidence type="ECO:0000256" key="9">
    <source>
        <dbReference type="ARBA" id="ARBA00023146"/>
    </source>
</evidence>
<protein>
    <recommendedName>
        <fullName evidence="3">methionine--tRNA ligase</fullName>
        <ecNumber evidence="3">6.1.1.10</ecNumber>
    </recommendedName>
    <alternativeName>
        <fullName evidence="10">Methionyl-tRNA synthetase</fullName>
    </alternativeName>
</protein>
<dbReference type="InterPro" id="IPR029038">
    <property type="entry name" value="MetRS_Zn"/>
</dbReference>
<dbReference type="InterPro" id="IPR001412">
    <property type="entry name" value="aa-tRNA-synth_I_CS"/>
</dbReference>
<evidence type="ECO:0000256" key="3">
    <source>
        <dbReference type="ARBA" id="ARBA00012838"/>
    </source>
</evidence>
<evidence type="ECO:0000256" key="13">
    <source>
        <dbReference type="SAM" id="MobiDB-lite"/>
    </source>
</evidence>
<name>A0AAN6VET9_9PEZI</name>
<dbReference type="SUPFAM" id="SSF47323">
    <property type="entry name" value="Anticodon-binding domain of a subclass of class I aminoacyl-tRNA synthetases"/>
    <property type="match status" value="1"/>
</dbReference>
<feature type="compositionally biased region" description="Low complexity" evidence="13">
    <location>
        <begin position="591"/>
        <end position="608"/>
    </location>
</feature>
<comment type="similarity">
    <text evidence="2 12">Belongs to the class-I aminoacyl-tRNA synthetase family.</text>
</comment>
<accession>A0AAN6VET9</accession>
<keyword evidence="4" id="KW-0963">Cytoplasm</keyword>
<dbReference type="NCBIfam" id="TIGR00398">
    <property type="entry name" value="metG"/>
    <property type="match status" value="1"/>
</dbReference>
<dbReference type="GO" id="GO:0004825">
    <property type="term" value="F:methionine-tRNA ligase activity"/>
    <property type="evidence" value="ECO:0007669"/>
    <property type="project" value="UniProtKB-EC"/>
</dbReference>
<evidence type="ECO:0000256" key="4">
    <source>
        <dbReference type="ARBA" id="ARBA00022490"/>
    </source>
</evidence>
<dbReference type="Pfam" id="PF19303">
    <property type="entry name" value="Anticodon_3"/>
    <property type="match status" value="1"/>
</dbReference>
<dbReference type="PRINTS" id="PR01041">
    <property type="entry name" value="TRNASYNTHMET"/>
</dbReference>
<dbReference type="SUPFAM" id="SSF57770">
    <property type="entry name" value="Methionyl-tRNA synthetase (MetRS), Zn-domain"/>
    <property type="match status" value="1"/>
</dbReference>
<proteinExistence type="inferred from homology"/>